<dbReference type="AlphaFoldDB" id="A0A7W2D3B0"/>
<gene>
    <name evidence="8" type="ORF">H1V43_21355</name>
</gene>
<dbReference type="InterPro" id="IPR001314">
    <property type="entry name" value="Peptidase_S1A"/>
</dbReference>
<dbReference type="Proteomes" id="UP000586976">
    <property type="component" value="Unassembled WGS sequence"/>
</dbReference>
<evidence type="ECO:0000256" key="4">
    <source>
        <dbReference type="ARBA" id="ARBA00023157"/>
    </source>
</evidence>
<dbReference type="SMART" id="SM00020">
    <property type="entry name" value="Tryp_SPc"/>
    <property type="match status" value="1"/>
</dbReference>
<dbReference type="EMBL" id="JACEQY010000024">
    <property type="protein sequence ID" value="MBA4863859.1"/>
    <property type="molecule type" value="Genomic_DNA"/>
</dbReference>
<dbReference type="PROSITE" id="PS51470">
    <property type="entry name" value="FG_GAP"/>
    <property type="match status" value="1"/>
</dbReference>
<dbReference type="PROSITE" id="PS50240">
    <property type="entry name" value="TRYPSIN_DOM"/>
    <property type="match status" value="1"/>
</dbReference>
<proteinExistence type="inferred from homology"/>
<evidence type="ECO:0000256" key="3">
    <source>
        <dbReference type="ARBA" id="ARBA00022737"/>
    </source>
</evidence>
<dbReference type="InterPro" id="IPR050430">
    <property type="entry name" value="Peptidase_S1"/>
</dbReference>
<evidence type="ECO:0000256" key="2">
    <source>
        <dbReference type="ARBA" id="ARBA00022729"/>
    </source>
</evidence>
<organism evidence="8 9">
    <name type="scientific">Streptomyces himalayensis subsp. aureolus</name>
    <dbReference type="NCBI Taxonomy" id="2758039"/>
    <lineage>
        <taxon>Bacteria</taxon>
        <taxon>Bacillati</taxon>
        <taxon>Actinomycetota</taxon>
        <taxon>Actinomycetes</taxon>
        <taxon>Kitasatosporales</taxon>
        <taxon>Streptomycetaceae</taxon>
        <taxon>Streptomyces</taxon>
        <taxon>Streptomyces himalayensis</taxon>
    </lineage>
</organism>
<feature type="region of interest" description="Disordered" evidence="6">
    <location>
        <begin position="1"/>
        <end position="41"/>
    </location>
</feature>
<comment type="similarity">
    <text evidence="1">Belongs to the peptidase S1 family.</text>
</comment>
<keyword evidence="3" id="KW-0677">Repeat</keyword>
<dbReference type="InterPro" id="IPR043504">
    <property type="entry name" value="Peptidase_S1_PA_chymotrypsin"/>
</dbReference>
<dbReference type="PANTHER" id="PTHR24276">
    <property type="entry name" value="POLYSERASE-RELATED"/>
    <property type="match status" value="1"/>
</dbReference>
<sequence>MSPRAASRASVRAPWAAPAPSSSRSVSPADPAVPSVKESRNVTSLRSSAGAALVAAVATAGALFAVPAHAVAGDPVSAGSYAFTAKVSLGADDTARACSGALVASDWILTAASCFAADPEVPTVAAGKPALSATATVAGKTSAVVQLVPRAGRDLVLARLARPVTGVTPVTVASTAVTTGEQLRAVGYGRTATDWVPDTPHTTAFSVDAIGTDDLTVTGLDGALCQGDTGGPLLRETSGTAELVGVGSRSWQGGCMGETETRTGAVAARSDDLSAWVSGTVGPAPVTDFNCDGVEDIAVSDPGATVGGDAGAGLVRVVYGGGKGTAEINQDLDWVSGGSEAGDWFGEAIATVDYDEDGCTDLVVGTPAEDLSTATDAGMVDVLHGATGGLGTGTKKDTHFEQGSGTGSLAASVSESGDRLGHALAAGTTAAGEPFVVIGVPGEALGSITKAGSAIYLHGSTNIAVNQEATGVGGAAEAGDGFGTSVTGDANNIAIGAPGDAIGSDADAGNLAVFSHTLNSENRPTPLFGLDQDLDTVSGGAEAGDLFGQSLALVPYRPSGAAAATESILAIGAPGEALSVDGVAKAEAGLVLTFRITATGTYSQLQGYDSGTGDDDVSGTSEAGDHFGQTLAAVNTAPRAVSTTDTLKLAVGIPDEAIGTTASAGAVSTFSLLGTPGANDRWLEVGDGDGIPGTPGASQYLGRSIHYTGTSLYVGMAYGPSTYGALYALPLSNVTAGGTVAAATTYQPGTGGLPAAGTRFGYAAR</sequence>
<evidence type="ECO:0000256" key="6">
    <source>
        <dbReference type="SAM" id="MobiDB-lite"/>
    </source>
</evidence>
<dbReference type="InterPro" id="IPR009003">
    <property type="entry name" value="Peptidase_S1_PA"/>
</dbReference>
<dbReference type="GO" id="GO:0004252">
    <property type="term" value="F:serine-type endopeptidase activity"/>
    <property type="evidence" value="ECO:0007669"/>
    <property type="project" value="InterPro"/>
</dbReference>
<dbReference type="Pfam" id="PF00089">
    <property type="entry name" value="Trypsin"/>
    <property type="match status" value="1"/>
</dbReference>
<dbReference type="InterPro" id="IPR013519">
    <property type="entry name" value="Int_alpha_beta-p"/>
</dbReference>
<evidence type="ECO:0000313" key="8">
    <source>
        <dbReference type="EMBL" id="MBA4863859.1"/>
    </source>
</evidence>
<dbReference type="SMART" id="SM00191">
    <property type="entry name" value="Int_alpha"/>
    <property type="match status" value="3"/>
</dbReference>
<keyword evidence="8" id="KW-0378">Hydrolase</keyword>
<name>A0A7W2D3B0_9ACTN</name>
<dbReference type="SUPFAM" id="SSF50494">
    <property type="entry name" value="Trypsin-like serine proteases"/>
    <property type="match status" value="1"/>
</dbReference>
<evidence type="ECO:0000259" key="7">
    <source>
        <dbReference type="PROSITE" id="PS50240"/>
    </source>
</evidence>
<accession>A0A7W2D3B0</accession>
<evidence type="ECO:0000313" key="9">
    <source>
        <dbReference type="Proteomes" id="UP000586976"/>
    </source>
</evidence>
<feature type="domain" description="Peptidase S1" evidence="7">
    <location>
        <begin position="70"/>
        <end position="282"/>
    </location>
</feature>
<dbReference type="InterPro" id="IPR028994">
    <property type="entry name" value="Integrin_alpha_N"/>
</dbReference>
<reference evidence="8 9" key="1">
    <citation type="submission" date="2020-07" db="EMBL/GenBank/DDBJ databases">
        <title>Streptomyces isolated from Indian soil.</title>
        <authorList>
            <person name="Mandal S."/>
            <person name="Maiti P.K."/>
        </authorList>
    </citation>
    <scope>NUCLEOTIDE SEQUENCE [LARGE SCALE GENOMIC DNA]</scope>
    <source>
        <strain evidence="8 9">PSKA54</strain>
    </source>
</reference>
<keyword evidence="8" id="KW-0645">Protease</keyword>
<dbReference type="PRINTS" id="PR00722">
    <property type="entry name" value="CHYMOTRYPSIN"/>
</dbReference>
<dbReference type="InterPro" id="IPR001254">
    <property type="entry name" value="Trypsin_dom"/>
</dbReference>
<keyword evidence="2" id="KW-0732">Signal</keyword>
<evidence type="ECO:0000256" key="1">
    <source>
        <dbReference type="ARBA" id="ARBA00007664"/>
    </source>
</evidence>
<feature type="compositionally biased region" description="Low complexity" evidence="6">
    <location>
        <begin position="1"/>
        <end position="36"/>
    </location>
</feature>
<keyword evidence="4" id="KW-1015">Disulfide bond</keyword>
<keyword evidence="9" id="KW-1185">Reference proteome</keyword>
<feature type="region of interest" description="Disordered" evidence="6">
    <location>
        <begin position="391"/>
        <end position="412"/>
    </location>
</feature>
<keyword evidence="5" id="KW-0325">Glycoprotein</keyword>
<comment type="caution">
    <text evidence="8">The sequence shown here is derived from an EMBL/GenBank/DDBJ whole genome shotgun (WGS) entry which is preliminary data.</text>
</comment>
<evidence type="ECO:0000256" key="5">
    <source>
        <dbReference type="ARBA" id="ARBA00023180"/>
    </source>
</evidence>
<dbReference type="SUPFAM" id="SSF69318">
    <property type="entry name" value="Integrin alpha N-terminal domain"/>
    <property type="match status" value="1"/>
</dbReference>
<dbReference type="Gene3D" id="2.130.10.130">
    <property type="entry name" value="Integrin alpha, N-terminal"/>
    <property type="match status" value="1"/>
</dbReference>
<protein>
    <submittedName>
        <fullName evidence="8">Trypsin-like serine protease</fullName>
    </submittedName>
</protein>
<dbReference type="InterPro" id="IPR013517">
    <property type="entry name" value="FG-GAP"/>
</dbReference>
<dbReference type="GO" id="GO:0006508">
    <property type="term" value="P:proteolysis"/>
    <property type="evidence" value="ECO:0007669"/>
    <property type="project" value="UniProtKB-KW"/>
</dbReference>
<feature type="compositionally biased region" description="Polar residues" evidence="6">
    <location>
        <begin position="401"/>
        <end position="412"/>
    </location>
</feature>
<dbReference type="PANTHER" id="PTHR24276:SF98">
    <property type="entry name" value="FI18310P1-RELATED"/>
    <property type="match status" value="1"/>
</dbReference>
<dbReference type="Gene3D" id="2.40.10.10">
    <property type="entry name" value="Trypsin-like serine proteases"/>
    <property type="match status" value="1"/>
</dbReference>
<dbReference type="Pfam" id="PF01839">
    <property type="entry name" value="FG-GAP"/>
    <property type="match status" value="1"/>
</dbReference>